<sequence>MKNIRGAIDNLTNVVASVRRASTRTEQQMAGTQATSSTGATALNAALTSIQGTRTSTNAIADMLRDIEEISSQTNLLAFNAAIEAARAGEHGVGFSVVAGEVRKLAERSSHTTREISKLIVDARQRTEQSEQLSREANGALENIGVMVTQCHGAMAEIVTAMKSQEQVVDKLAALLRTDAAEGPAA</sequence>
<evidence type="ECO:0000256" key="1">
    <source>
        <dbReference type="ARBA" id="ARBA00022500"/>
    </source>
</evidence>
<proteinExistence type="inferred from homology"/>
<comment type="caution">
    <text evidence="5">The sequence shown here is derived from an EMBL/GenBank/DDBJ whole genome shotgun (WGS) entry which is preliminary data.</text>
</comment>
<dbReference type="PANTHER" id="PTHR43531">
    <property type="entry name" value="PROTEIN ICFG"/>
    <property type="match status" value="1"/>
</dbReference>
<dbReference type="EMBL" id="JBIGIB010000001">
    <property type="protein sequence ID" value="MFG6465996.1"/>
    <property type="molecule type" value="Genomic_DNA"/>
</dbReference>
<gene>
    <name evidence="5" type="ORF">ACG01O_05195</name>
</gene>
<comment type="similarity">
    <text evidence="2">Belongs to the methyl-accepting chemotaxis (MCP) protein family.</text>
</comment>
<evidence type="ECO:0000259" key="4">
    <source>
        <dbReference type="PROSITE" id="PS50111"/>
    </source>
</evidence>
<keyword evidence="1" id="KW-0145">Chemotaxis</keyword>
<dbReference type="PROSITE" id="PS50111">
    <property type="entry name" value="CHEMOTAXIS_TRANSDUC_2"/>
    <property type="match status" value="1"/>
</dbReference>
<organism evidence="5 6">
    <name type="scientific">Pelomonas baiyunensis</name>
    <dbReference type="NCBI Taxonomy" id="3299026"/>
    <lineage>
        <taxon>Bacteria</taxon>
        <taxon>Pseudomonadati</taxon>
        <taxon>Pseudomonadota</taxon>
        <taxon>Betaproteobacteria</taxon>
        <taxon>Burkholderiales</taxon>
        <taxon>Sphaerotilaceae</taxon>
        <taxon>Roseateles</taxon>
    </lineage>
</organism>
<keyword evidence="6" id="KW-1185">Reference proteome</keyword>
<evidence type="ECO:0000313" key="5">
    <source>
        <dbReference type="EMBL" id="MFG6465996.1"/>
    </source>
</evidence>
<dbReference type="Pfam" id="PF00015">
    <property type="entry name" value="MCPsignal"/>
    <property type="match status" value="1"/>
</dbReference>
<evidence type="ECO:0000256" key="2">
    <source>
        <dbReference type="ARBA" id="ARBA00029447"/>
    </source>
</evidence>
<dbReference type="Proteomes" id="UP001606303">
    <property type="component" value="Unassembled WGS sequence"/>
</dbReference>
<feature type="domain" description="Methyl-accepting transducer" evidence="4">
    <location>
        <begin position="1"/>
        <end position="186"/>
    </location>
</feature>
<accession>A0ABW7GVJ9</accession>
<evidence type="ECO:0000313" key="6">
    <source>
        <dbReference type="Proteomes" id="UP001606303"/>
    </source>
</evidence>
<keyword evidence="3" id="KW-0807">Transducer</keyword>
<evidence type="ECO:0000256" key="3">
    <source>
        <dbReference type="PROSITE-ProRule" id="PRU00284"/>
    </source>
</evidence>
<protein>
    <submittedName>
        <fullName evidence="5">Methyl-accepting chemotaxis protein</fullName>
    </submittedName>
</protein>
<dbReference type="InterPro" id="IPR004089">
    <property type="entry name" value="MCPsignal_dom"/>
</dbReference>
<dbReference type="SUPFAM" id="SSF58104">
    <property type="entry name" value="Methyl-accepting chemotaxis protein (MCP) signaling domain"/>
    <property type="match status" value="1"/>
</dbReference>
<dbReference type="PANTHER" id="PTHR43531:SF11">
    <property type="entry name" value="METHYL-ACCEPTING CHEMOTAXIS PROTEIN 3"/>
    <property type="match status" value="1"/>
</dbReference>
<dbReference type="InterPro" id="IPR051310">
    <property type="entry name" value="MCP_chemotaxis"/>
</dbReference>
<reference evidence="5 6" key="1">
    <citation type="submission" date="2024-08" db="EMBL/GenBank/DDBJ databases">
        <authorList>
            <person name="Lu H."/>
        </authorList>
    </citation>
    <scope>NUCLEOTIDE SEQUENCE [LARGE SCALE GENOMIC DNA]</scope>
    <source>
        <strain evidence="5 6">BYS87W</strain>
    </source>
</reference>
<dbReference type="SMART" id="SM00283">
    <property type="entry name" value="MA"/>
    <property type="match status" value="1"/>
</dbReference>
<dbReference type="Gene3D" id="1.10.287.950">
    <property type="entry name" value="Methyl-accepting chemotaxis protein"/>
    <property type="match status" value="1"/>
</dbReference>
<name>A0ABW7GVJ9_9BURK</name>